<name>A0A4R3YFC2_9PROT</name>
<dbReference type="RefSeq" id="WP_165922892.1">
    <property type="nucleotide sequence ID" value="NZ_BHVT01000073.1"/>
</dbReference>
<dbReference type="InterPro" id="IPR025612">
    <property type="entry name" value="YqjK"/>
</dbReference>
<dbReference type="Pfam" id="PF13997">
    <property type="entry name" value="YqjK"/>
    <property type="match status" value="1"/>
</dbReference>
<sequence length="113" mass="13151">MKHRLAEITNRRQALLEEIDAQRTEIAEISRYWQKPVEVAEFGFKAVRFVRSHPGWIAGSVAALMVWRRDGLIRFVKGCWRYYPAIIGYGMKLLPLINQTCCKTRKPGKDRST</sequence>
<gene>
    <name evidence="1" type="ORF">EDC63_101586</name>
</gene>
<dbReference type="AlphaFoldDB" id="A0A4R3YFC2"/>
<evidence type="ECO:0000313" key="2">
    <source>
        <dbReference type="Proteomes" id="UP000295367"/>
    </source>
</evidence>
<evidence type="ECO:0000313" key="1">
    <source>
        <dbReference type="EMBL" id="TCV90612.1"/>
    </source>
</evidence>
<protein>
    <submittedName>
        <fullName evidence="1">YqjK-like protein</fullName>
    </submittedName>
</protein>
<organism evidence="1 2">
    <name type="scientific">Sulfurirhabdus autotrophica</name>
    <dbReference type="NCBI Taxonomy" id="1706046"/>
    <lineage>
        <taxon>Bacteria</taxon>
        <taxon>Pseudomonadati</taxon>
        <taxon>Pseudomonadota</taxon>
        <taxon>Betaproteobacteria</taxon>
        <taxon>Nitrosomonadales</taxon>
        <taxon>Sulfuricellaceae</taxon>
        <taxon>Sulfurirhabdus</taxon>
    </lineage>
</organism>
<proteinExistence type="predicted"/>
<reference evidence="1 2" key="1">
    <citation type="submission" date="2019-03" db="EMBL/GenBank/DDBJ databases">
        <title>Genomic Encyclopedia of Type Strains, Phase IV (KMG-IV): sequencing the most valuable type-strain genomes for metagenomic binning, comparative biology and taxonomic classification.</title>
        <authorList>
            <person name="Goeker M."/>
        </authorList>
    </citation>
    <scope>NUCLEOTIDE SEQUENCE [LARGE SCALE GENOMIC DNA]</scope>
    <source>
        <strain evidence="1 2">DSM 100309</strain>
    </source>
</reference>
<dbReference type="Proteomes" id="UP000295367">
    <property type="component" value="Unassembled WGS sequence"/>
</dbReference>
<keyword evidence="2" id="KW-1185">Reference proteome</keyword>
<dbReference type="EMBL" id="SMCO01000001">
    <property type="protein sequence ID" value="TCV90612.1"/>
    <property type="molecule type" value="Genomic_DNA"/>
</dbReference>
<comment type="caution">
    <text evidence="1">The sequence shown here is derived from an EMBL/GenBank/DDBJ whole genome shotgun (WGS) entry which is preliminary data.</text>
</comment>
<accession>A0A4R3YFC2</accession>